<evidence type="ECO:0000313" key="2">
    <source>
        <dbReference type="EMBL" id="VVE27485.1"/>
    </source>
</evidence>
<dbReference type="Proteomes" id="UP000406256">
    <property type="component" value="Unassembled WGS sequence"/>
</dbReference>
<proteinExistence type="predicted"/>
<name>A0A5E4WWZ3_9BURK</name>
<organism evidence="2 3">
    <name type="scientific">Pandoraea anhela</name>
    <dbReference type="NCBI Taxonomy" id="2508295"/>
    <lineage>
        <taxon>Bacteria</taxon>
        <taxon>Pseudomonadati</taxon>
        <taxon>Pseudomonadota</taxon>
        <taxon>Betaproteobacteria</taxon>
        <taxon>Burkholderiales</taxon>
        <taxon>Burkholderiaceae</taxon>
        <taxon>Pandoraea</taxon>
    </lineage>
</organism>
<accession>A0A5E4WWZ3</accession>
<keyword evidence="3" id="KW-1185">Reference proteome</keyword>
<feature type="region of interest" description="Disordered" evidence="1">
    <location>
        <begin position="382"/>
        <end position="402"/>
    </location>
</feature>
<evidence type="ECO:0000313" key="3">
    <source>
        <dbReference type="Proteomes" id="UP000406256"/>
    </source>
</evidence>
<gene>
    <name evidence="2" type="ORF">PAN31108_03454</name>
</gene>
<protein>
    <submittedName>
        <fullName evidence="2">Uncharacterized protein</fullName>
    </submittedName>
</protein>
<evidence type="ECO:0000256" key="1">
    <source>
        <dbReference type="SAM" id="MobiDB-lite"/>
    </source>
</evidence>
<dbReference type="OrthoDB" id="8936910at2"/>
<dbReference type="AlphaFoldDB" id="A0A5E4WWZ3"/>
<reference evidence="2 3" key="1">
    <citation type="submission" date="2019-08" db="EMBL/GenBank/DDBJ databases">
        <authorList>
            <person name="Peeters C."/>
        </authorList>
    </citation>
    <scope>NUCLEOTIDE SEQUENCE [LARGE SCALE GENOMIC DNA]</scope>
    <source>
        <strain evidence="2 3">LMG 31108</strain>
    </source>
</reference>
<dbReference type="RefSeq" id="WP_150670052.1">
    <property type="nucleotide sequence ID" value="NZ_CABPSB010000013.1"/>
</dbReference>
<sequence length="432" mass="47495">MLRAPASTALNFQVHRYPDQTLSARRLHDLAEFNAQMDARSGPAESVIHRFLTNFRYMGLWDRMCCSVSDTDKERILASASRCHVATFTAGRDYLERRNLLYQVDDDAARLLASLASDTRAAMIRHARIGACGLIVLTFPDVQLQFPLARCALETGNYAMRNFEMRTMFSGQSGCPSLLEAFVKRIRDPEPRDFDVDVCHLWSALIERSLNDEPVERFSRDPFELQMLGTALNELAMRVEGGAHAGEFPLLWMYGSGARAFEMSGDRKSYGIALTNVARAHQRAGDTKQASAANTLAGSVLAELAIECLRDGYHSEAQACYGLAMTAYIRAGTFNVSDLSAVLPAGFGRSSAYPVANLRETFSRARLEKAWAGLIQQMTDGAPVNASEHRRSPADASDTTRASPILEEELGEDAVLSALNDVKDAHANGARA</sequence>
<dbReference type="EMBL" id="CABPSB010000013">
    <property type="protein sequence ID" value="VVE27485.1"/>
    <property type="molecule type" value="Genomic_DNA"/>
</dbReference>